<accession>A0A453IKB6</accession>
<dbReference type="PROSITE" id="PS51294">
    <property type="entry name" value="HTH_MYB"/>
    <property type="match status" value="1"/>
</dbReference>
<reference evidence="4" key="1">
    <citation type="journal article" date="2014" name="Science">
        <title>Ancient hybridizations among the ancestral genomes of bread wheat.</title>
        <authorList>
            <consortium name="International Wheat Genome Sequencing Consortium,"/>
            <person name="Marcussen T."/>
            <person name="Sandve S.R."/>
            <person name="Heier L."/>
            <person name="Spannagl M."/>
            <person name="Pfeifer M."/>
            <person name="Jakobsen K.S."/>
            <person name="Wulff B.B."/>
            <person name="Steuernagel B."/>
            <person name="Mayer K.F."/>
            <person name="Olsen O.A."/>
        </authorList>
    </citation>
    <scope>NUCLEOTIDE SEQUENCE [LARGE SCALE GENOMIC DNA]</scope>
    <source>
        <strain evidence="4">cv. AL8/78</strain>
    </source>
</reference>
<reference evidence="3" key="5">
    <citation type="journal article" date="2021" name="G3 (Bethesda)">
        <title>Aegilops tauschii genome assembly Aet v5.0 features greater sequence contiguity and improved annotation.</title>
        <authorList>
            <person name="Wang L."/>
            <person name="Zhu T."/>
            <person name="Rodriguez J.C."/>
            <person name="Deal K.R."/>
            <person name="Dubcovsky J."/>
            <person name="McGuire P.E."/>
            <person name="Lux T."/>
            <person name="Spannagl M."/>
            <person name="Mayer K.F.X."/>
            <person name="Baldrich P."/>
            <person name="Meyers B.C."/>
            <person name="Huo N."/>
            <person name="Gu Y.Q."/>
            <person name="Zhou H."/>
            <person name="Devos K.M."/>
            <person name="Bennetzen J.L."/>
            <person name="Unver T."/>
            <person name="Budak H."/>
            <person name="Gulick P.J."/>
            <person name="Galiba G."/>
            <person name="Kalapos B."/>
            <person name="Nelson D.R."/>
            <person name="Li P."/>
            <person name="You F.M."/>
            <person name="Luo M.C."/>
            <person name="Dvorak J."/>
        </authorList>
    </citation>
    <scope>NUCLEOTIDE SEQUENCE [LARGE SCALE GENOMIC DNA]</scope>
    <source>
        <strain evidence="3">cv. AL8/78</strain>
    </source>
</reference>
<evidence type="ECO:0000313" key="4">
    <source>
        <dbReference type="Proteomes" id="UP000015105"/>
    </source>
</evidence>
<proteinExistence type="predicted"/>
<dbReference type="EnsemblPlants" id="AET4Gv20584400.1">
    <property type="protein sequence ID" value="AET4Gv20584400.1"/>
    <property type="gene ID" value="AET4Gv20584400"/>
</dbReference>
<organism evidence="3 4">
    <name type="scientific">Aegilops tauschii subsp. strangulata</name>
    <name type="common">Goatgrass</name>
    <dbReference type="NCBI Taxonomy" id="200361"/>
    <lineage>
        <taxon>Eukaryota</taxon>
        <taxon>Viridiplantae</taxon>
        <taxon>Streptophyta</taxon>
        <taxon>Embryophyta</taxon>
        <taxon>Tracheophyta</taxon>
        <taxon>Spermatophyta</taxon>
        <taxon>Magnoliopsida</taxon>
        <taxon>Liliopsida</taxon>
        <taxon>Poales</taxon>
        <taxon>Poaceae</taxon>
        <taxon>BOP clade</taxon>
        <taxon>Pooideae</taxon>
        <taxon>Triticodae</taxon>
        <taxon>Triticeae</taxon>
        <taxon>Triticinae</taxon>
        <taxon>Aegilops</taxon>
    </lineage>
</organism>
<reference evidence="4" key="2">
    <citation type="journal article" date="2017" name="Nat. Plants">
        <title>The Aegilops tauschii genome reveals multiple impacts of transposons.</title>
        <authorList>
            <person name="Zhao G."/>
            <person name="Zou C."/>
            <person name="Li K."/>
            <person name="Wang K."/>
            <person name="Li T."/>
            <person name="Gao L."/>
            <person name="Zhang X."/>
            <person name="Wang H."/>
            <person name="Yang Z."/>
            <person name="Liu X."/>
            <person name="Jiang W."/>
            <person name="Mao L."/>
            <person name="Kong X."/>
            <person name="Jiao Y."/>
            <person name="Jia J."/>
        </authorList>
    </citation>
    <scope>NUCLEOTIDE SEQUENCE [LARGE SCALE GENOMIC DNA]</scope>
    <source>
        <strain evidence="4">cv. AL8/78</strain>
    </source>
</reference>
<evidence type="ECO:0000313" key="3">
    <source>
        <dbReference type="EnsemblPlants" id="AET4Gv20584400.1"/>
    </source>
</evidence>
<dbReference type="STRING" id="200361.A0A453IKB6"/>
<evidence type="ECO:0000256" key="1">
    <source>
        <dbReference type="ARBA" id="ARBA00023125"/>
    </source>
</evidence>
<dbReference type="Proteomes" id="UP000015105">
    <property type="component" value="Chromosome 4D"/>
</dbReference>
<reference evidence="3" key="4">
    <citation type="submission" date="2019-03" db="UniProtKB">
        <authorList>
            <consortium name="EnsemblPlants"/>
        </authorList>
    </citation>
    <scope>IDENTIFICATION</scope>
</reference>
<keyword evidence="4" id="KW-1185">Reference proteome</keyword>
<evidence type="ECO:0000259" key="2">
    <source>
        <dbReference type="PROSITE" id="PS51294"/>
    </source>
</evidence>
<dbReference type="AlphaFoldDB" id="A0A453IKB6"/>
<protein>
    <recommendedName>
        <fullName evidence="2">HTH myb-type domain-containing protein</fullName>
    </recommendedName>
</protein>
<name>A0A453IKB6_AEGTS</name>
<dbReference type="Gramene" id="AET4Gv20584400.1">
    <property type="protein sequence ID" value="AET4Gv20584400.1"/>
    <property type="gene ID" value="AET4Gv20584400"/>
</dbReference>
<sequence length="43" mass="5057">GRNSKSCCLRWCQHLDPRVEAVKPFTIEEDMLIVKYQATYGNR</sequence>
<reference evidence="3" key="3">
    <citation type="journal article" date="2017" name="Nature">
        <title>Genome sequence of the progenitor of the wheat D genome Aegilops tauschii.</title>
        <authorList>
            <person name="Luo M.C."/>
            <person name="Gu Y.Q."/>
            <person name="Puiu D."/>
            <person name="Wang H."/>
            <person name="Twardziok S.O."/>
            <person name="Deal K.R."/>
            <person name="Huo N."/>
            <person name="Zhu T."/>
            <person name="Wang L."/>
            <person name="Wang Y."/>
            <person name="McGuire P.E."/>
            <person name="Liu S."/>
            <person name="Long H."/>
            <person name="Ramasamy R.K."/>
            <person name="Rodriguez J.C."/>
            <person name="Van S.L."/>
            <person name="Yuan L."/>
            <person name="Wang Z."/>
            <person name="Xia Z."/>
            <person name="Xiao L."/>
            <person name="Anderson O.D."/>
            <person name="Ouyang S."/>
            <person name="Liang Y."/>
            <person name="Zimin A.V."/>
            <person name="Pertea G."/>
            <person name="Qi P."/>
            <person name="Bennetzen J.L."/>
            <person name="Dai X."/>
            <person name="Dawson M.W."/>
            <person name="Muller H.G."/>
            <person name="Kugler K."/>
            <person name="Rivarola-Duarte L."/>
            <person name="Spannagl M."/>
            <person name="Mayer K.F.X."/>
            <person name="Lu F.H."/>
            <person name="Bevan M.W."/>
            <person name="Leroy P."/>
            <person name="Li P."/>
            <person name="You F.M."/>
            <person name="Sun Q."/>
            <person name="Liu Z."/>
            <person name="Lyons E."/>
            <person name="Wicker T."/>
            <person name="Salzberg S.L."/>
            <person name="Devos K.M."/>
            <person name="Dvorak J."/>
        </authorList>
    </citation>
    <scope>NUCLEOTIDE SEQUENCE [LARGE SCALE GENOMIC DNA]</scope>
    <source>
        <strain evidence="3">cv. AL8/78</strain>
    </source>
</reference>
<dbReference type="GO" id="GO:0003677">
    <property type="term" value="F:DNA binding"/>
    <property type="evidence" value="ECO:0007669"/>
    <property type="project" value="UniProtKB-KW"/>
</dbReference>
<feature type="domain" description="HTH myb-type" evidence="2">
    <location>
        <begin position="1"/>
        <end position="19"/>
    </location>
</feature>
<keyword evidence="1" id="KW-0238">DNA-binding</keyword>
<dbReference type="InterPro" id="IPR017930">
    <property type="entry name" value="Myb_dom"/>
</dbReference>
<dbReference type="InterPro" id="IPR009057">
    <property type="entry name" value="Homeodomain-like_sf"/>
</dbReference>
<dbReference type="SUPFAM" id="SSF46689">
    <property type="entry name" value="Homeodomain-like"/>
    <property type="match status" value="1"/>
</dbReference>